<evidence type="ECO:0000256" key="4">
    <source>
        <dbReference type="ARBA" id="ARBA00022984"/>
    </source>
</evidence>
<dbReference type="AlphaFoldDB" id="A0A839QVM8"/>
<keyword evidence="3 6" id="KW-0133">Cell shape</keyword>
<comment type="pathway">
    <text evidence="1 6">Cell wall biogenesis; peptidoglycan biosynthesis.</text>
</comment>
<keyword evidence="9" id="KW-1185">Reference proteome</keyword>
<dbReference type="GO" id="GO:0071555">
    <property type="term" value="P:cell wall organization"/>
    <property type="evidence" value="ECO:0007669"/>
    <property type="project" value="UniProtKB-UniRule"/>
</dbReference>
<dbReference type="GO" id="GO:0005576">
    <property type="term" value="C:extracellular region"/>
    <property type="evidence" value="ECO:0007669"/>
    <property type="project" value="TreeGrafter"/>
</dbReference>
<proteinExistence type="predicted"/>
<dbReference type="UniPathway" id="UPA00219"/>
<dbReference type="InterPro" id="IPR036365">
    <property type="entry name" value="PGBD-like_sf"/>
</dbReference>
<evidence type="ECO:0000256" key="3">
    <source>
        <dbReference type="ARBA" id="ARBA00022960"/>
    </source>
</evidence>
<keyword evidence="4 6" id="KW-0573">Peptidoglycan synthesis</keyword>
<evidence type="ECO:0000256" key="6">
    <source>
        <dbReference type="PROSITE-ProRule" id="PRU01373"/>
    </source>
</evidence>
<dbReference type="InterPro" id="IPR036366">
    <property type="entry name" value="PGBDSf"/>
</dbReference>
<evidence type="ECO:0000256" key="2">
    <source>
        <dbReference type="ARBA" id="ARBA00022679"/>
    </source>
</evidence>
<name>A0A839QVM8_9MICO</name>
<dbReference type="Gene3D" id="1.10.101.10">
    <property type="entry name" value="PGBD-like superfamily/PGBD"/>
    <property type="match status" value="2"/>
</dbReference>
<keyword evidence="2" id="KW-0808">Transferase</keyword>
<dbReference type="InterPro" id="IPR005490">
    <property type="entry name" value="LD_TPept_cat_dom"/>
</dbReference>
<dbReference type="Proteomes" id="UP000568050">
    <property type="component" value="Unassembled WGS sequence"/>
</dbReference>
<dbReference type="Pfam" id="PF01471">
    <property type="entry name" value="PG_binding_1"/>
    <property type="match status" value="2"/>
</dbReference>
<organism evidence="8 9">
    <name type="scientific">Helcobacillus massiliensis</name>
    <dbReference type="NCBI Taxonomy" id="521392"/>
    <lineage>
        <taxon>Bacteria</taxon>
        <taxon>Bacillati</taxon>
        <taxon>Actinomycetota</taxon>
        <taxon>Actinomycetes</taxon>
        <taxon>Micrococcales</taxon>
        <taxon>Dermabacteraceae</taxon>
        <taxon>Helcobacillus</taxon>
    </lineage>
</organism>
<dbReference type="GO" id="GO:0071972">
    <property type="term" value="F:peptidoglycan L,D-transpeptidase activity"/>
    <property type="evidence" value="ECO:0007669"/>
    <property type="project" value="TreeGrafter"/>
</dbReference>
<dbReference type="GO" id="GO:0016740">
    <property type="term" value="F:transferase activity"/>
    <property type="evidence" value="ECO:0007669"/>
    <property type="project" value="UniProtKB-KW"/>
</dbReference>
<evidence type="ECO:0000256" key="1">
    <source>
        <dbReference type="ARBA" id="ARBA00004752"/>
    </source>
</evidence>
<dbReference type="GO" id="GO:0008360">
    <property type="term" value="P:regulation of cell shape"/>
    <property type="evidence" value="ECO:0007669"/>
    <property type="project" value="UniProtKB-UniRule"/>
</dbReference>
<dbReference type="InterPro" id="IPR006311">
    <property type="entry name" value="TAT_signal"/>
</dbReference>
<dbReference type="InterPro" id="IPR050979">
    <property type="entry name" value="LD-transpeptidase"/>
</dbReference>
<dbReference type="Gene3D" id="2.40.440.10">
    <property type="entry name" value="L,D-transpeptidase catalytic domain-like"/>
    <property type="match status" value="1"/>
</dbReference>
<keyword evidence="5 6" id="KW-0961">Cell wall biogenesis/degradation</keyword>
<gene>
    <name evidence="8" type="ORF">FHX50_001985</name>
</gene>
<evidence type="ECO:0000313" key="9">
    <source>
        <dbReference type="Proteomes" id="UP000568050"/>
    </source>
</evidence>
<dbReference type="SUPFAM" id="SSF141523">
    <property type="entry name" value="L,D-transpeptidase catalytic domain-like"/>
    <property type="match status" value="1"/>
</dbReference>
<evidence type="ECO:0000313" key="8">
    <source>
        <dbReference type="EMBL" id="MBB3023688.1"/>
    </source>
</evidence>
<dbReference type="PROSITE" id="PS52029">
    <property type="entry name" value="LD_TPASE"/>
    <property type="match status" value="1"/>
</dbReference>
<feature type="active site" description="Nucleophile" evidence="6">
    <location>
        <position position="297"/>
    </location>
</feature>
<evidence type="ECO:0000256" key="5">
    <source>
        <dbReference type="ARBA" id="ARBA00023316"/>
    </source>
</evidence>
<dbReference type="EMBL" id="JACHWP010000009">
    <property type="protein sequence ID" value="MBB3023688.1"/>
    <property type="molecule type" value="Genomic_DNA"/>
</dbReference>
<evidence type="ECO:0000259" key="7">
    <source>
        <dbReference type="PROSITE" id="PS52029"/>
    </source>
</evidence>
<dbReference type="PANTHER" id="PTHR30582:SF2">
    <property type="entry name" value="L,D-TRANSPEPTIDASE YCIB-RELATED"/>
    <property type="match status" value="1"/>
</dbReference>
<reference evidence="8 9" key="1">
    <citation type="submission" date="2020-08" db="EMBL/GenBank/DDBJ databases">
        <title>Sequencing the genomes of 1000 actinobacteria strains.</title>
        <authorList>
            <person name="Klenk H.-P."/>
        </authorList>
    </citation>
    <scope>NUCLEOTIDE SEQUENCE [LARGE SCALE GENOMIC DNA]</scope>
    <source>
        <strain evidence="8 9">DSM 23040</strain>
    </source>
</reference>
<dbReference type="Pfam" id="PF03734">
    <property type="entry name" value="YkuD"/>
    <property type="match status" value="1"/>
</dbReference>
<feature type="active site" description="Proton donor/acceptor" evidence="6">
    <location>
        <position position="283"/>
    </location>
</feature>
<sequence>MHTERTAGASVAADTTTRIGRRGLIAGAGAVGTAAALTAFTVPAIAARPTLRLGSRGAAVKDLQNRLRQVTSWRGAADGVFGKATRSGVIAFQKSKRLAADGVVGAKTWAALDAATTEPAPGGNRPTLRKGSSGAAVKQLQSRLNATTYWAGSADGKFGGTTLQAVYALQKAAGLKPDGVVGAKTWAALDRGVKPRPTVTSGTAFEVDLGKQLLYCISGGVLKFTLNTSTGSGERYYSGGRWKRATTPRGKFRIYRRHTKGWQTGPLGNMYRPAYYDRGWAIHGSNSIPPYPASHGCSRISTAAADMLWARSWFVNGRVVVVR</sequence>
<keyword evidence="8" id="KW-0378">Hydrolase</keyword>
<accession>A0A839QVM8</accession>
<dbReference type="PANTHER" id="PTHR30582">
    <property type="entry name" value="L,D-TRANSPEPTIDASE"/>
    <property type="match status" value="1"/>
</dbReference>
<dbReference type="CDD" id="cd16913">
    <property type="entry name" value="YkuD_like"/>
    <property type="match status" value="1"/>
</dbReference>
<dbReference type="SUPFAM" id="SSF47090">
    <property type="entry name" value="PGBD-like"/>
    <property type="match status" value="2"/>
</dbReference>
<comment type="caution">
    <text evidence="8">The sequence shown here is derived from an EMBL/GenBank/DDBJ whole genome shotgun (WGS) entry which is preliminary data.</text>
</comment>
<dbReference type="InterPro" id="IPR002477">
    <property type="entry name" value="Peptidoglycan-bd-like"/>
</dbReference>
<dbReference type="RefSeq" id="WP_221187326.1">
    <property type="nucleotide sequence ID" value="NZ_CBCSFZ010000042.1"/>
</dbReference>
<dbReference type="PROSITE" id="PS51318">
    <property type="entry name" value="TAT"/>
    <property type="match status" value="1"/>
</dbReference>
<dbReference type="InterPro" id="IPR038063">
    <property type="entry name" value="Transpep_catalytic_dom"/>
</dbReference>
<dbReference type="GO" id="GO:0018104">
    <property type="term" value="P:peptidoglycan-protein cross-linking"/>
    <property type="evidence" value="ECO:0007669"/>
    <property type="project" value="TreeGrafter"/>
</dbReference>
<protein>
    <submittedName>
        <fullName evidence="8">Peptidoglycan hydrolase-like protein with peptidoglycan-binding domain</fullName>
    </submittedName>
</protein>
<feature type="domain" description="L,D-TPase catalytic" evidence="7">
    <location>
        <begin position="203"/>
        <end position="323"/>
    </location>
</feature>